<evidence type="ECO:0000259" key="9">
    <source>
        <dbReference type="Pfam" id="PF22813"/>
    </source>
</evidence>
<dbReference type="InterPro" id="IPR026870">
    <property type="entry name" value="Zinc_ribbon_dom"/>
</dbReference>
<dbReference type="Pfam" id="PF13240">
    <property type="entry name" value="Zn_Ribbon_1"/>
    <property type="match status" value="1"/>
</dbReference>
<keyword evidence="5 7" id="KW-0472">Membrane</keyword>
<dbReference type="Pfam" id="PF22813">
    <property type="entry name" value="TcaA_2nd"/>
    <property type="match status" value="1"/>
</dbReference>
<dbReference type="Proteomes" id="UP000030528">
    <property type="component" value="Unassembled WGS sequence"/>
</dbReference>
<dbReference type="STRING" id="1385510.GCA_000425205_03702"/>
<keyword evidence="2" id="KW-1003">Cell membrane</keyword>
<evidence type="ECO:0000313" key="13">
    <source>
        <dbReference type="Proteomes" id="UP000030528"/>
    </source>
</evidence>
<feature type="domain" description="TcaA second" evidence="9">
    <location>
        <begin position="79"/>
        <end position="175"/>
    </location>
</feature>
<dbReference type="InterPro" id="IPR054528">
    <property type="entry name" value="TcaA_5th"/>
</dbReference>
<dbReference type="AlphaFoldDB" id="A0A0A5GAF9"/>
<evidence type="ECO:0000256" key="1">
    <source>
        <dbReference type="ARBA" id="ARBA00004162"/>
    </source>
</evidence>
<feature type="transmembrane region" description="Helical" evidence="7">
    <location>
        <begin position="54"/>
        <end position="74"/>
    </location>
</feature>
<evidence type="ECO:0000259" key="10">
    <source>
        <dbReference type="Pfam" id="PF22819"/>
    </source>
</evidence>
<dbReference type="Pfam" id="PF22820">
    <property type="entry name" value="TcaA_3rd_4th"/>
    <property type="match status" value="1"/>
</dbReference>
<feature type="region of interest" description="Disordered" evidence="6">
    <location>
        <begin position="22"/>
        <end position="47"/>
    </location>
</feature>
<dbReference type="PANTHER" id="PTHR40038:SF1">
    <property type="entry name" value="MEMBRANE-ASSOCIATED PROTEIN TCAA"/>
    <property type="match status" value="1"/>
</dbReference>
<evidence type="ECO:0000259" key="8">
    <source>
        <dbReference type="Pfam" id="PF13240"/>
    </source>
</evidence>
<keyword evidence="3 7" id="KW-0812">Transmembrane</keyword>
<comment type="subcellular location">
    <subcellularLocation>
        <location evidence="1">Cell membrane</location>
        <topology evidence="1">Single-pass membrane protein</topology>
    </subcellularLocation>
</comment>
<evidence type="ECO:0000313" key="12">
    <source>
        <dbReference type="EMBL" id="KGX88090.1"/>
    </source>
</evidence>
<dbReference type="OrthoDB" id="1682769at2"/>
<reference evidence="12 13" key="1">
    <citation type="submission" date="2013-08" db="EMBL/GenBank/DDBJ databases">
        <authorList>
            <person name="Huang J."/>
            <person name="Wang G."/>
        </authorList>
    </citation>
    <scope>NUCLEOTIDE SEQUENCE [LARGE SCALE GENOMIC DNA]</scope>
    <source>
        <strain evidence="12 13">JSM 076056</strain>
    </source>
</reference>
<keyword evidence="4 7" id="KW-1133">Transmembrane helix</keyword>
<dbReference type="EMBL" id="AVPE01000028">
    <property type="protein sequence ID" value="KGX88090.1"/>
    <property type="molecule type" value="Genomic_DNA"/>
</dbReference>
<organism evidence="12 13">
    <name type="scientific">Pontibacillus halophilus JSM 076056 = DSM 19796</name>
    <dbReference type="NCBI Taxonomy" id="1385510"/>
    <lineage>
        <taxon>Bacteria</taxon>
        <taxon>Bacillati</taxon>
        <taxon>Bacillota</taxon>
        <taxon>Bacilli</taxon>
        <taxon>Bacillales</taxon>
        <taxon>Bacillaceae</taxon>
        <taxon>Pontibacillus</taxon>
    </lineage>
</organism>
<keyword evidence="13" id="KW-1185">Reference proteome</keyword>
<proteinExistence type="predicted"/>
<sequence length="493" mass="55576">MEYCTNCGSPLQAESQFCTQCGKATEPNDAPRTQEDSPLHTSSNKNSMRKGTKWALWGGGALLILLVAAHFYVLSLLDPMKTVDEIGEALKHNESDKLRELIEFDSSAALNLDDYLSFLKEIGFKELYSSFEEEFQKSWSSKENERIVTDQSGNELFTITPHEHFMGLYMTYTLTAIPSKVFLYTNVDQATFTSQNASVIGEQEQETKLGNVYPGELNIQASLSSELGDIDDSRTYQIDGTAGNNVLDYSFSYTTYDLTSNEPEAFLYIQGENTGRKVASFPTLQVFDQQRDLELQARYFDEDSGEMVSKATSASTSDSGESIHLEFNKEIEEEEEKEKSEEPVKEKETIVIVQGNSGTTTTTTSTPNPTVADAEQLILRFRAAYEESLNMKDYSIVQPFLVNGSAADKELSSYLVDLQTSDYHYDFTSNTITGSWQADANTFYVSTNEHFIFTNHLNDQIAYDRDKEYKVVINNNSLQIESILIYRTDRTDL</sequence>
<dbReference type="PANTHER" id="PTHR40038">
    <property type="entry name" value="MEMBRANE-ASSOCIATED PROTEIN TCAA"/>
    <property type="match status" value="1"/>
</dbReference>
<accession>A0A0A5GAF9</accession>
<evidence type="ECO:0000256" key="3">
    <source>
        <dbReference type="ARBA" id="ARBA00022692"/>
    </source>
</evidence>
<dbReference type="Pfam" id="PF22819">
    <property type="entry name" value="TcaA_5th"/>
    <property type="match status" value="1"/>
</dbReference>
<feature type="domain" description="Zinc-ribbon" evidence="8">
    <location>
        <begin position="3"/>
        <end position="23"/>
    </location>
</feature>
<evidence type="ECO:0000256" key="7">
    <source>
        <dbReference type="SAM" id="Phobius"/>
    </source>
</evidence>
<dbReference type="RefSeq" id="WP_026801861.1">
    <property type="nucleotide sequence ID" value="NZ_AULI01000028.1"/>
</dbReference>
<gene>
    <name evidence="12" type="ORF">N781_11435</name>
</gene>
<evidence type="ECO:0000256" key="5">
    <source>
        <dbReference type="ARBA" id="ARBA00023136"/>
    </source>
</evidence>
<dbReference type="InterPro" id="IPR054530">
    <property type="entry name" value="TcaA_4th"/>
</dbReference>
<dbReference type="InterPro" id="IPR054529">
    <property type="entry name" value="TcaA_2nd"/>
</dbReference>
<evidence type="ECO:0000256" key="2">
    <source>
        <dbReference type="ARBA" id="ARBA00022475"/>
    </source>
</evidence>
<name>A0A0A5GAF9_9BACI</name>
<protein>
    <submittedName>
        <fullName evidence="12">Uncharacterized protein</fullName>
    </submittedName>
</protein>
<feature type="domain" description="TcaA protein NTF2-like" evidence="10">
    <location>
        <begin position="372"/>
        <end position="483"/>
    </location>
</feature>
<feature type="domain" description="TcaA 4th" evidence="11">
    <location>
        <begin position="254"/>
        <end position="323"/>
    </location>
</feature>
<evidence type="ECO:0000259" key="11">
    <source>
        <dbReference type="Pfam" id="PF22820"/>
    </source>
</evidence>
<evidence type="ECO:0000256" key="6">
    <source>
        <dbReference type="SAM" id="MobiDB-lite"/>
    </source>
</evidence>
<dbReference type="GO" id="GO:0005886">
    <property type="term" value="C:plasma membrane"/>
    <property type="evidence" value="ECO:0007669"/>
    <property type="project" value="UniProtKB-SubCell"/>
</dbReference>
<evidence type="ECO:0000256" key="4">
    <source>
        <dbReference type="ARBA" id="ARBA00022989"/>
    </source>
</evidence>
<dbReference type="eggNOG" id="COG4640">
    <property type="taxonomic scope" value="Bacteria"/>
</dbReference>
<comment type="caution">
    <text evidence="12">The sequence shown here is derived from an EMBL/GenBank/DDBJ whole genome shotgun (WGS) entry which is preliminary data.</text>
</comment>